<keyword evidence="3" id="KW-1185">Reference proteome</keyword>
<protein>
    <submittedName>
        <fullName evidence="2">Uncharacterized protein</fullName>
    </submittedName>
</protein>
<accession>A0A9P5TNK6</accession>
<dbReference type="AlphaFoldDB" id="A0A9P5TNK6"/>
<dbReference type="OrthoDB" id="10008801at2759"/>
<evidence type="ECO:0000313" key="2">
    <source>
        <dbReference type="EMBL" id="KAF8901693.1"/>
    </source>
</evidence>
<comment type="caution">
    <text evidence="2">The sequence shown here is derived from an EMBL/GenBank/DDBJ whole genome shotgun (WGS) entry which is preliminary data.</text>
</comment>
<organism evidence="2 3">
    <name type="scientific">Gymnopilus junonius</name>
    <name type="common">Spectacular rustgill mushroom</name>
    <name type="synonym">Gymnopilus spectabilis subsp. junonius</name>
    <dbReference type="NCBI Taxonomy" id="109634"/>
    <lineage>
        <taxon>Eukaryota</taxon>
        <taxon>Fungi</taxon>
        <taxon>Dikarya</taxon>
        <taxon>Basidiomycota</taxon>
        <taxon>Agaricomycotina</taxon>
        <taxon>Agaricomycetes</taxon>
        <taxon>Agaricomycetidae</taxon>
        <taxon>Agaricales</taxon>
        <taxon>Agaricineae</taxon>
        <taxon>Hymenogastraceae</taxon>
        <taxon>Gymnopilus</taxon>
    </lineage>
</organism>
<sequence>MFLSRVSTFGRIVTSNLYRREALRPSNKARYLSSTPLRRASESPQPQLDPQALEALRNSEIYQKLSQNPDAIKAIQKLSELMISLGVQATPGKPPSMLQMSKLLMNSEFREASQNAVEQFKKAGIDPADKATIDQISSLMSIFNVKK</sequence>
<feature type="compositionally biased region" description="Polar residues" evidence="1">
    <location>
        <begin position="32"/>
        <end position="48"/>
    </location>
</feature>
<dbReference type="Proteomes" id="UP000724874">
    <property type="component" value="Unassembled WGS sequence"/>
</dbReference>
<proteinExistence type="predicted"/>
<dbReference type="EMBL" id="JADNYJ010000040">
    <property type="protein sequence ID" value="KAF8901693.1"/>
    <property type="molecule type" value="Genomic_DNA"/>
</dbReference>
<feature type="region of interest" description="Disordered" evidence="1">
    <location>
        <begin position="29"/>
        <end position="49"/>
    </location>
</feature>
<reference evidence="2" key="1">
    <citation type="submission" date="2020-11" db="EMBL/GenBank/DDBJ databases">
        <authorList>
            <consortium name="DOE Joint Genome Institute"/>
            <person name="Ahrendt S."/>
            <person name="Riley R."/>
            <person name="Andreopoulos W."/>
            <person name="LaButti K."/>
            <person name="Pangilinan J."/>
            <person name="Ruiz-duenas F.J."/>
            <person name="Barrasa J.M."/>
            <person name="Sanchez-Garcia M."/>
            <person name="Camarero S."/>
            <person name="Miyauchi S."/>
            <person name="Serrano A."/>
            <person name="Linde D."/>
            <person name="Babiker R."/>
            <person name="Drula E."/>
            <person name="Ayuso-Fernandez I."/>
            <person name="Pacheco R."/>
            <person name="Padilla G."/>
            <person name="Ferreira P."/>
            <person name="Barriuso J."/>
            <person name="Kellner H."/>
            <person name="Castanera R."/>
            <person name="Alfaro M."/>
            <person name="Ramirez L."/>
            <person name="Pisabarro A.G."/>
            <person name="Kuo A."/>
            <person name="Tritt A."/>
            <person name="Lipzen A."/>
            <person name="He G."/>
            <person name="Yan M."/>
            <person name="Ng V."/>
            <person name="Cullen D."/>
            <person name="Martin F."/>
            <person name="Rosso M.-N."/>
            <person name="Henrissat B."/>
            <person name="Hibbett D."/>
            <person name="Martinez A.T."/>
            <person name="Grigoriev I.V."/>
        </authorList>
    </citation>
    <scope>NUCLEOTIDE SEQUENCE</scope>
    <source>
        <strain evidence="2">AH 44721</strain>
    </source>
</reference>
<evidence type="ECO:0000313" key="3">
    <source>
        <dbReference type="Proteomes" id="UP000724874"/>
    </source>
</evidence>
<name>A0A9P5TNK6_GYMJU</name>
<evidence type="ECO:0000256" key="1">
    <source>
        <dbReference type="SAM" id="MobiDB-lite"/>
    </source>
</evidence>
<gene>
    <name evidence="2" type="ORF">CPB84DRAFT_1777204</name>
</gene>